<dbReference type="AlphaFoldDB" id="A0A286BLK2"/>
<evidence type="ECO:0000313" key="1">
    <source>
        <dbReference type="EMBL" id="SOD35028.1"/>
    </source>
</evidence>
<organism evidence="1 2">
    <name type="scientific">Candidatus Pantoea floridensis</name>
    <dbReference type="NCBI Taxonomy" id="1938870"/>
    <lineage>
        <taxon>Bacteria</taxon>
        <taxon>Pseudomonadati</taxon>
        <taxon>Pseudomonadota</taxon>
        <taxon>Gammaproteobacteria</taxon>
        <taxon>Enterobacterales</taxon>
        <taxon>Erwiniaceae</taxon>
        <taxon>Pantoea</taxon>
    </lineage>
</organism>
<sequence length="45" mass="5266">MLNGDLEALFPDINCFCAVFWNITLKYVIYTNYFIVYAHNVSTID</sequence>
<reference evidence="2" key="1">
    <citation type="submission" date="2017-09" db="EMBL/GenBank/DDBJ databases">
        <authorList>
            <person name="Varghese N."/>
            <person name="Submissions S."/>
        </authorList>
    </citation>
    <scope>NUCLEOTIDE SEQUENCE [LARGE SCALE GENOMIC DNA]</scope>
    <source>
        <strain evidence="2">JKS000234</strain>
    </source>
</reference>
<accession>A0A286BLK2</accession>
<dbReference type="Proteomes" id="UP000219271">
    <property type="component" value="Unassembled WGS sequence"/>
</dbReference>
<proteinExistence type="predicted"/>
<dbReference type="EMBL" id="OCMY01000001">
    <property type="protein sequence ID" value="SOD35028.1"/>
    <property type="molecule type" value="Genomic_DNA"/>
</dbReference>
<name>A0A286BLK2_9GAMM</name>
<protein>
    <submittedName>
        <fullName evidence="1">Uncharacterized protein</fullName>
    </submittedName>
</protein>
<evidence type="ECO:0000313" key="2">
    <source>
        <dbReference type="Proteomes" id="UP000219271"/>
    </source>
</evidence>
<keyword evidence="2" id="KW-1185">Reference proteome</keyword>
<gene>
    <name evidence="1" type="ORF">SAMN06273570_0062</name>
</gene>